<evidence type="ECO:0000313" key="1">
    <source>
        <dbReference type="EMBL" id="KIJ97332.1"/>
    </source>
</evidence>
<dbReference type="Proteomes" id="UP000054477">
    <property type="component" value="Unassembled WGS sequence"/>
</dbReference>
<reference evidence="1 2" key="1">
    <citation type="submission" date="2014-04" db="EMBL/GenBank/DDBJ databases">
        <authorList>
            <consortium name="DOE Joint Genome Institute"/>
            <person name="Kuo A."/>
            <person name="Kohler A."/>
            <person name="Nagy L.G."/>
            <person name="Floudas D."/>
            <person name="Copeland A."/>
            <person name="Barry K.W."/>
            <person name="Cichocki N."/>
            <person name="Veneault-Fourrey C."/>
            <person name="LaButti K."/>
            <person name="Lindquist E.A."/>
            <person name="Lipzen A."/>
            <person name="Lundell T."/>
            <person name="Morin E."/>
            <person name="Murat C."/>
            <person name="Sun H."/>
            <person name="Tunlid A."/>
            <person name="Henrissat B."/>
            <person name="Grigoriev I.V."/>
            <person name="Hibbett D.S."/>
            <person name="Martin F."/>
            <person name="Nordberg H.P."/>
            <person name="Cantor M.N."/>
            <person name="Hua S.X."/>
        </authorList>
    </citation>
    <scope>NUCLEOTIDE SEQUENCE [LARGE SCALE GENOMIC DNA]</scope>
    <source>
        <strain evidence="1 2">LaAM-08-1</strain>
    </source>
</reference>
<sequence length="114" mass="12266">MMNSPPSSSNCQATLSLNYIPCNRSWAGDNRSISLQGVYNQWSSLTHVHVSRLPSLASSIFLLGHCRVAVGVQLQSTTPIDAEPPSAFVLDLLTTLSNLCTLVVTAHEDVSVLL</sequence>
<dbReference type="AlphaFoldDB" id="A0A0C9XMN5"/>
<keyword evidence="2" id="KW-1185">Reference proteome</keyword>
<organism evidence="1 2">
    <name type="scientific">Laccaria amethystina LaAM-08-1</name>
    <dbReference type="NCBI Taxonomy" id="1095629"/>
    <lineage>
        <taxon>Eukaryota</taxon>
        <taxon>Fungi</taxon>
        <taxon>Dikarya</taxon>
        <taxon>Basidiomycota</taxon>
        <taxon>Agaricomycotina</taxon>
        <taxon>Agaricomycetes</taxon>
        <taxon>Agaricomycetidae</taxon>
        <taxon>Agaricales</taxon>
        <taxon>Agaricineae</taxon>
        <taxon>Hydnangiaceae</taxon>
        <taxon>Laccaria</taxon>
    </lineage>
</organism>
<protein>
    <submittedName>
        <fullName evidence="1">Uncharacterized protein</fullName>
    </submittedName>
</protein>
<gene>
    <name evidence="1" type="ORF">K443DRAFT_254715</name>
</gene>
<name>A0A0C9XMN5_9AGAR</name>
<dbReference type="HOGENOM" id="CLU_2121457_0_0_1"/>
<proteinExistence type="predicted"/>
<accession>A0A0C9XMN5</accession>
<reference evidence="2" key="2">
    <citation type="submission" date="2015-01" db="EMBL/GenBank/DDBJ databases">
        <title>Evolutionary Origins and Diversification of the Mycorrhizal Mutualists.</title>
        <authorList>
            <consortium name="DOE Joint Genome Institute"/>
            <consortium name="Mycorrhizal Genomics Consortium"/>
            <person name="Kohler A."/>
            <person name="Kuo A."/>
            <person name="Nagy L.G."/>
            <person name="Floudas D."/>
            <person name="Copeland A."/>
            <person name="Barry K.W."/>
            <person name="Cichocki N."/>
            <person name="Veneault-Fourrey C."/>
            <person name="LaButti K."/>
            <person name="Lindquist E.A."/>
            <person name="Lipzen A."/>
            <person name="Lundell T."/>
            <person name="Morin E."/>
            <person name="Murat C."/>
            <person name="Riley R."/>
            <person name="Ohm R."/>
            <person name="Sun H."/>
            <person name="Tunlid A."/>
            <person name="Henrissat B."/>
            <person name="Grigoriev I.V."/>
            <person name="Hibbett D.S."/>
            <person name="Martin F."/>
        </authorList>
    </citation>
    <scope>NUCLEOTIDE SEQUENCE [LARGE SCALE GENOMIC DNA]</scope>
    <source>
        <strain evidence="2">LaAM-08-1</strain>
    </source>
</reference>
<dbReference type="EMBL" id="KN838696">
    <property type="protein sequence ID" value="KIJ97332.1"/>
    <property type="molecule type" value="Genomic_DNA"/>
</dbReference>
<evidence type="ECO:0000313" key="2">
    <source>
        <dbReference type="Proteomes" id="UP000054477"/>
    </source>
</evidence>